<dbReference type="GO" id="GO:0009279">
    <property type="term" value="C:cell outer membrane"/>
    <property type="evidence" value="ECO:0007669"/>
    <property type="project" value="UniProtKB-SubCell"/>
</dbReference>
<evidence type="ECO:0000256" key="5">
    <source>
        <dbReference type="ARBA" id="ARBA00022692"/>
    </source>
</evidence>
<evidence type="ECO:0000256" key="2">
    <source>
        <dbReference type="ARBA" id="ARBA00007613"/>
    </source>
</evidence>
<evidence type="ECO:0000313" key="8">
    <source>
        <dbReference type="EMBL" id="ATA53669.1"/>
    </source>
</evidence>
<keyword evidence="6" id="KW-0472">Membrane</keyword>
<dbReference type="GO" id="GO:1990281">
    <property type="term" value="C:efflux pump complex"/>
    <property type="evidence" value="ECO:0007669"/>
    <property type="project" value="TreeGrafter"/>
</dbReference>
<name>A0A250DI81_9BURK</name>
<dbReference type="EMBL" id="CP023284">
    <property type="protein sequence ID" value="ATA53669.1"/>
    <property type="molecule type" value="Genomic_DNA"/>
</dbReference>
<evidence type="ECO:0000313" key="9">
    <source>
        <dbReference type="Proteomes" id="UP000217154"/>
    </source>
</evidence>
<sequence>MLAASFAWPVHGQSLVEIYTSARGYDATYQGARAQYEATLARAAQSRAGILPTVGLSAGASHTRQDLSTEGSATTRGFNTQSVGINATQPLYRPANWAAYEQGQRQAEVAQMVLTIAEQDLIVRVSQAYFDVLASQDSLALVRAQKVAVAEQLASAKRNFEVGTTTITDAREAQARYDLVIAQEIAAENDLQVKKIVLDQLVGSTGSVPVPLAAPVMLPPLAPADIEVWTSHADAGHPAIQQARLGLDVAGLEVQKAQAGHLPTLDATLGYNVTNNPQGTNTTPGRSRVKALTVGVSLNLPLFAGYAIENRVRETLALEDQSRSLLEATRRGVAQATRATYLGLVSAAGQVKALEAAEVSSQIALEANRMGYQVGVRINIDVLNAQSQLFQTKRDLAVARYSVLLGNLKLRQANGTLVPEDLNAIDAALATHGRTPVDSAAPVSVSRRTPARQ</sequence>
<accession>A0A250DI81</accession>
<dbReference type="SUPFAM" id="SSF56954">
    <property type="entry name" value="Outer membrane efflux proteins (OEP)"/>
    <property type="match status" value="1"/>
</dbReference>
<dbReference type="NCBIfam" id="TIGR01844">
    <property type="entry name" value="type_I_sec_TolC"/>
    <property type="match status" value="1"/>
</dbReference>
<proteinExistence type="inferred from homology"/>
<dbReference type="KEGG" id="vbo:CKY39_10915"/>
<keyword evidence="3" id="KW-0813">Transport</keyword>
<comment type="subcellular location">
    <subcellularLocation>
        <location evidence="1">Cell outer membrane</location>
    </subcellularLocation>
</comment>
<dbReference type="Proteomes" id="UP000217154">
    <property type="component" value="Chromosome"/>
</dbReference>
<reference evidence="8 9" key="1">
    <citation type="submission" date="2017-09" db="EMBL/GenBank/DDBJ databases">
        <title>The diverse metabolic capabilities of V. boronicumulans make it an excellent choice for continued studies on novel biodegradation.</title>
        <authorList>
            <person name="Sun S."/>
        </authorList>
    </citation>
    <scope>NUCLEOTIDE SEQUENCE [LARGE SCALE GENOMIC DNA]</scope>
    <source>
        <strain evidence="8 9">J1</strain>
    </source>
</reference>
<dbReference type="PANTHER" id="PTHR30026:SF20">
    <property type="entry name" value="OUTER MEMBRANE PROTEIN TOLC"/>
    <property type="match status" value="1"/>
</dbReference>
<keyword evidence="4" id="KW-1134">Transmembrane beta strand</keyword>
<dbReference type="GO" id="GO:0015288">
    <property type="term" value="F:porin activity"/>
    <property type="evidence" value="ECO:0007669"/>
    <property type="project" value="TreeGrafter"/>
</dbReference>
<dbReference type="RefSeq" id="WP_095744453.1">
    <property type="nucleotide sequence ID" value="NZ_CP023284.1"/>
</dbReference>
<dbReference type="Gene3D" id="1.20.1600.10">
    <property type="entry name" value="Outer membrane efflux proteins (OEP)"/>
    <property type="match status" value="1"/>
</dbReference>
<dbReference type="AlphaFoldDB" id="A0A250DI81"/>
<comment type="similarity">
    <text evidence="2">Belongs to the outer membrane factor (OMF) (TC 1.B.17) family.</text>
</comment>
<dbReference type="InterPro" id="IPR003423">
    <property type="entry name" value="OMP_efflux"/>
</dbReference>
<gene>
    <name evidence="8" type="ORF">CKY39_10915</name>
</gene>
<evidence type="ECO:0000256" key="3">
    <source>
        <dbReference type="ARBA" id="ARBA00022448"/>
    </source>
</evidence>
<organism evidence="8 9">
    <name type="scientific">Variovorax boronicumulans</name>
    <dbReference type="NCBI Taxonomy" id="436515"/>
    <lineage>
        <taxon>Bacteria</taxon>
        <taxon>Pseudomonadati</taxon>
        <taxon>Pseudomonadota</taxon>
        <taxon>Betaproteobacteria</taxon>
        <taxon>Burkholderiales</taxon>
        <taxon>Comamonadaceae</taxon>
        <taxon>Variovorax</taxon>
    </lineage>
</organism>
<dbReference type="InterPro" id="IPR010130">
    <property type="entry name" value="T1SS_OMP_TolC"/>
</dbReference>
<keyword evidence="7" id="KW-0998">Cell outer membrane</keyword>
<evidence type="ECO:0000256" key="1">
    <source>
        <dbReference type="ARBA" id="ARBA00004442"/>
    </source>
</evidence>
<evidence type="ECO:0000256" key="4">
    <source>
        <dbReference type="ARBA" id="ARBA00022452"/>
    </source>
</evidence>
<evidence type="ECO:0000256" key="7">
    <source>
        <dbReference type="ARBA" id="ARBA00023237"/>
    </source>
</evidence>
<dbReference type="GO" id="GO:0015562">
    <property type="term" value="F:efflux transmembrane transporter activity"/>
    <property type="evidence" value="ECO:0007669"/>
    <property type="project" value="InterPro"/>
</dbReference>
<keyword evidence="5" id="KW-0812">Transmembrane</keyword>
<protein>
    <submittedName>
        <fullName evidence="8">Channel protein TolC</fullName>
    </submittedName>
</protein>
<dbReference type="PANTHER" id="PTHR30026">
    <property type="entry name" value="OUTER MEMBRANE PROTEIN TOLC"/>
    <property type="match status" value="1"/>
</dbReference>
<dbReference type="Pfam" id="PF02321">
    <property type="entry name" value="OEP"/>
    <property type="match status" value="2"/>
</dbReference>
<dbReference type="InterPro" id="IPR051906">
    <property type="entry name" value="TolC-like"/>
</dbReference>
<evidence type="ECO:0000256" key="6">
    <source>
        <dbReference type="ARBA" id="ARBA00023136"/>
    </source>
</evidence>